<keyword evidence="8" id="KW-1185">Reference proteome</keyword>
<dbReference type="SMART" id="SM00450">
    <property type="entry name" value="RHOD"/>
    <property type="match status" value="1"/>
</dbReference>
<dbReference type="InterPro" id="IPR036873">
    <property type="entry name" value="Rhodanese-like_dom_sf"/>
</dbReference>
<dbReference type="CDD" id="cd00158">
    <property type="entry name" value="RHOD"/>
    <property type="match status" value="1"/>
</dbReference>
<name>A0ABW1UJR6_9LACO</name>
<dbReference type="SUPFAM" id="SSF55424">
    <property type="entry name" value="FAD/NAD-linked reductases, dimerisation (C-terminal) domain"/>
    <property type="match status" value="1"/>
</dbReference>
<accession>A0ABW1UJR6</accession>
<comment type="caution">
    <text evidence="7">The sequence shown here is derived from an EMBL/GenBank/DDBJ whole genome shotgun (WGS) entry which is preliminary data.</text>
</comment>
<dbReference type="InterPro" id="IPR016156">
    <property type="entry name" value="FAD/NAD-linked_Rdtase_dimer_sf"/>
</dbReference>
<dbReference type="Proteomes" id="UP001596310">
    <property type="component" value="Unassembled WGS sequence"/>
</dbReference>
<dbReference type="Pfam" id="PF02852">
    <property type="entry name" value="Pyr_redox_dim"/>
    <property type="match status" value="1"/>
</dbReference>
<dbReference type="SUPFAM" id="SSF52821">
    <property type="entry name" value="Rhodanese/Cell cycle control phosphatase"/>
    <property type="match status" value="1"/>
</dbReference>
<dbReference type="PRINTS" id="PR00411">
    <property type="entry name" value="PNDRDTASEI"/>
</dbReference>
<evidence type="ECO:0000313" key="7">
    <source>
        <dbReference type="EMBL" id="MFC6314162.1"/>
    </source>
</evidence>
<dbReference type="PRINTS" id="PR00368">
    <property type="entry name" value="FADPNR"/>
</dbReference>
<evidence type="ECO:0000256" key="3">
    <source>
        <dbReference type="ARBA" id="ARBA00022630"/>
    </source>
</evidence>
<dbReference type="InterPro" id="IPR036188">
    <property type="entry name" value="FAD/NAD-bd_sf"/>
</dbReference>
<dbReference type="InterPro" id="IPR023753">
    <property type="entry name" value="FAD/NAD-binding_dom"/>
</dbReference>
<dbReference type="InterPro" id="IPR001763">
    <property type="entry name" value="Rhodanese-like_dom"/>
</dbReference>
<evidence type="ECO:0000256" key="5">
    <source>
        <dbReference type="ARBA" id="ARBA00023097"/>
    </source>
</evidence>
<dbReference type="EMBL" id="JBHSSM010000005">
    <property type="protein sequence ID" value="MFC6314162.1"/>
    <property type="molecule type" value="Genomic_DNA"/>
</dbReference>
<proteinExistence type="inferred from homology"/>
<dbReference type="SUPFAM" id="SSF51905">
    <property type="entry name" value="FAD/NAD(P)-binding domain"/>
    <property type="match status" value="2"/>
</dbReference>
<reference evidence="8" key="1">
    <citation type="journal article" date="2019" name="Int. J. Syst. Evol. Microbiol.">
        <title>The Global Catalogue of Microorganisms (GCM) 10K type strain sequencing project: providing services to taxonomists for standard genome sequencing and annotation.</title>
        <authorList>
            <consortium name="The Broad Institute Genomics Platform"/>
            <consortium name="The Broad Institute Genome Sequencing Center for Infectious Disease"/>
            <person name="Wu L."/>
            <person name="Ma J."/>
        </authorList>
    </citation>
    <scope>NUCLEOTIDE SEQUENCE [LARGE SCALE GENOMIC DNA]</scope>
    <source>
        <strain evidence="8">CCM 8897</strain>
    </source>
</reference>
<protein>
    <submittedName>
        <fullName evidence="7">FAD-dependent oxidoreductase</fullName>
    </submittedName>
</protein>
<dbReference type="Pfam" id="PF00581">
    <property type="entry name" value="Rhodanese"/>
    <property type="match status" value="1"/>
</dbReference>
<dbReference type="Pfam" id="PF07992">
    <property type="entry name" value="Pyr_redox_2"/>
    <property type="match status" value="1"/>
</dbReference>
<dbReference type="PANTHER" id="PTHR43429">
    <property type="entry name" value="PYRIDINE NUCLEOTIDE-DISULFIDE OXIDOREDUCTASE DOMAIN-CONTAINING"/>
    <property type="match status" value="1"/>
</dbReference>
<dbReference type="Gene3D" id="3.50.50.60">
    <property type="entry name" value="FAD/NAD(P)-binding domain"/>
    <property type="match status" value="2"/>
</dbReference>
<comment type="cofactor">
    <cofactor evidence="1">
        <name>FAD</name>
        <dbReference type="ChEBI" id="CHEBI:57692"/>
    </cofactor>
</comment>
<evidence type="ECO:0000259" key="6">
    <source>
        <dbReference type="PROSITE" id="PS50206"/>
    </source>
</evidence>
<keyword evidence="4" id="KW-0274">FAD</keyword>
<evidence type="ECO:0000256" key="1">
    <source>
        <dbReference type="ARBA" id="ARBA00001974"/>
    </source>
</evidence>
<evidence type="ECO:0000256" key="4">
    <source>
        <dbReference type="ARBA" id="ARBA00022827"/>
    </source>
</evidence>
<organism evidence="7 8">
    <name type="scientific">Lapidilactobacillus achengensis</name>
    <dbReference type="NCBI Taxonomy" id="2486000"/>
    <lineage>
        <taxon>Bacteria</taxon>
        <taxon>Bacillati</taxon>
        <taxon>Bacillota</taxon>
        <taxon>Bacilli</taxon>
        <taxon>Lactobacillales</taxon>
        <taxon>Lactobacillaceae</taxon>
        <taxon>Lapidilactobacillus</taxon>
    </lineage>
</organism>
<comment type="similarity">
    <text evidence="2">Belongs to the class-III pyridine nucleotide-disulfide oxidoreductase family.</text>
</comment>
<evidence type="ECO:0000313" key="8">
    <source>
        <dbReference type="Proteomes" id="UP001596310"/>
    </source>
</evidence>
<keyword evidence="5" id="KW-0558">Oxidation</keyword>
<feature type="domain" description="Rhodanese" evidence="6">
    <location>
        <begin position="464"/>
        <end position="545"/>
    </location>
</feature>
<gene>
    <name evidence="7" type="ORF">ACFQHW_01075</name>
</gene>
<dbReference type="RefSeq" id="WP_125596500.1">
    <property type="nucleotide sequence ID" value="NZ_JBHSSM010000005.1"/>
</dbReference>
<dbReference type="Gene3D" id="3.40.250.10">
    <property type="entry name" value="Rhodanese-like domain"/>
    <property type="match status" value="1"/>
</dbReference>
<keyword evidence="3" id="KW-0285">Flavoprotein</keyword>
<dbReference type="PROSITE" id="PS50206">
    <property type="entry name" value="RHODANESE_3"/>
    <property type="match status" value="1"/>
</dbReference>
<evidence type="ECO:0000256" key="2">
    <source>
        <dbReference type="ARBA" id="ARBA00009130"/>
    </source>
</evidence>
<dbReference type="InterPro" id="IPR004099">
    <property type="entry name" value="Pyr_nucl-diS_OxRdtase_dimer"/>
</dbReference>
<sequence length="568" mass="62093">MTHKKIVIVGGVAGGASAAARARRLDEHAEITMFERGPHVSFSNCSLPYYLGGLIENADDIVLMSPEQFKAQYNIDAQVNSEVIDVDPVAKTVAVKQTKTGELKQVSYDELVLSPGAKPVMPACIKGIDRDNVFTVRNVVDIKKIHTFLEVNHVTDVAIVGGGFIGLEMCENLAKTGRHISLIEAADHVLGTIDEDFAQLIHKELYDHGIDVILKEGLAEITAEAAILGSGRAIKAQAVIVAIGVAPETELATKIGCKLGLTGGIAVDQHYQTSLPDVYAVGDAIEVNHLLTRKKTRLALAFPAQMEARDAVDHMYGRTVQNSGFIGSQAIHIFDLNVASTGLTEKQCQREGIDFRATTVIPKNRVGLMPDATPLYLKLVFAYPSGEVLGAQAVGKSDVDKQIDIVATMIAMHGKISDLTHLEVCYSPWFSTAKNAVNMAALVAENILNGEYQQVPVTEVRKLVEKKALIIDAREPNEYAEGHIINAINIPLSEFRQRLAEIPADRPVYIHCLSSQRSYNMVRALGNLGYRQVYNIVGSFLGLCEYEYFQDQVTGRQPIVTNYRFDLL</sequence>
<dbReference type="InterPro" id="IPR050260">
    <property type="entry name" value="FAD-bd_OxRdtase"/>
</dbReference>